<reference evidence="4 5" key="1">
    <citation type="journal article" date="2017" name="BMC Genomics">
        <title>Whole-genome assembly of Babesia ovata and comparative genomics between closely related pathogens.</title>
        <authorList>
            <person name="Yamagishi J."/>
            <person name="Asada M."/>
            <person name="Hakimi H."/>
            <person name="Tanaka T.Q."/>
            <person name="Sugimoto C."/>
            <person name="Kawazu S."/>
        </authorList>
    </citation>
    <scope>NUCLEOTIDE SEQUENCE [LARGE SCALE GENOMIC DNA]</scope>
    <source>
        <strain evidence="4 5">Miyake</strain>
    </source>
</reference>
<evidence type="ECO:0000256" key="1">
    <source>
        <dbReference type="SAM" id="Coils"/>
    </source>
</evidence>
<feature type="compositionally biased region" description="Basic and acidic residues" evidence="2">
    <location>
        <begin position="1595"/>
        <end position="1609"/>
    </location>
</feature>
<keyword evidence="3" id="KW-0472">Membrane</keyword>
<evidence type="ECO:0000313" key="5">
    <source>
        <dbReference type="Proteomes" id="UP000236319"/>
    </source>
</evidence>
<comment type="caution">
    <text evidence="4">The sequence shown here is derived from an EMBL/GenBank/DDBJ whole genome shotgun (WGS) entry which is preliminary data.</text>
</comment>
<feature type="transmembrane region" description="Helical" evidence="3">
    <location>
        <begin position="3182"/>
        <end position="3205"/>
    </location>
</feature>
<name>A0A2H6KJG8_9APIC</name>
<organism evidence="4 5">
    <name type="scientific">Babesia ovata</name>
    <dbReference type="NCBI Taxonomy" id="189622"/>
    <lineage>
        <taxon>Eukaryota</taxon>
        <taxon>Sar</taxon>
        <taxon>Alveolata</taxon>
        <taxon>Apicomplexa</taxon>
        <taxon>Aconoidasida</taxon>
        <taxon>Piroplasmida</taxon>
        <taxon>Babesiidae</taxon>
        <taxon>Babesia</taxon>
    </lineage>
</organism>
<accession>A0A2H6KJG8</accession>
<feature type="coiled-coil region" evidence="1">
    <location>
        <begin position="1458"/>
        <end position="1495"/>
    </location>
</feature>
<dbReference type="OrthoDB" id="2441647at2759"/>
<keyword evidence="3" id="KW-0812">Transmembrane</keyword>
<evidence type="ECO:0000313" key="4">
    <source>
        <dbReference type="EMBL" id="GBE63134.1"/>
    </source>
</evidence>
<evidence type="ECO:0008006" key="6">
    <source>
        <dbReference type="Google" id="ProtNLM"/>
    </source>
</evidence>
<feature type="coiled-coil region" evidence="1">
    <location>
        <begin position="160"/>
        <end position="187"/>
    </location>
</feature>
<dbReference type="GeneID" id="39876904"/>
<keyword evidence="1" id="KW-0175">Coiled coil</keyword>
<feature type="region of interest" description="Disordered" evidence="2">
    <location>
        <begin position="1595"/>
        <end position="1614"/>
    </location>
</feature>
<dbReference type="VEuPathDB" id="PiroplasmaDB:BOVATA_046270"/>
<dbReference type="RefSeq" id="XP_028869377.1">
    <property type="nucleotide sequence ID" value="XM_029013544.1"/>
</dbReference>
<gene>
    <name evidence="4" type="ORF">BOVATA_046270</name>
</gene>
<evidence type="ECO:0000256" key="3">
    <source>
        <dbReference type="SAM" id="Phobius"/>
    </source>
</evidence>
<evidence type="ECO:0000256" key="2">
    <source>
        <dbReference type="SAM" id="MobiDB-lite"/>
    </source>
</evidence>
<dbReference type="EMBL" id="BDSA01000016">
    <property type="protein sequence ID" value="GBE63134.1"/>
    <property type="molecule type" value="Genomic_DNA"/>
</dbReference>
<proteinExistence type="predicted"/>
<protein>
    <recommendedName>
        <fullName evidence="6">Extracellular matrix-binding ebh</fullName>
    </recommendedName>
</protein>
<sequence length="3244" mass="360549">MSFLHGVLSGVKDDDNVITYNEYIGEENKLNKVLDTLTSSIGTGRNGLSLSVNEVKEWLGKYNGEVEKKTGAVTGGLGELIDKLSSGAGKNDFYQEVNEHNELSTQLMLWTGTLGKIAKELKNIETQNVNVLDSALKSRIMHEIKPIQKSVEVLLGAAKEEGLQSKVKEVDQALMEEEKKLKRALLEQIFHIRANVTSLNNSKETQIGHVNSAVKRAQAFLPKAFDERCKKEIIWHFDNIKEHVNDIHNSLTNKKIELGALVADAQRYFGEIKSNIGGHGFEDTIYGGWSMLKTKMQNFVKELNGVGPGDGGAQADGIFDKIVKGIKKYAERFKTNGINDGSFGEVVQEWLTGILGSKAVTAALGEYVKDDKKVNLEALFNKLEEGIPAVAKAIVGELKQEISQAVAAAVLTAMTGENEVEKSVNAVNAACVTFAGRLEERITKEYHTGSTDTKFTFFAAIATAMETAITSSAKKTTTKDKSLLAPTIEFVLSELIGAARQAGNAVYSFAGEDDGIDDDDNAEKYNLGKHLEAARSKIGDISKQFNDKKDLGLSPEDYGNLIDDSLKRVAPAITHLITILHDASGSLPKAVEKLKTEVLTKLDTLKNGKESDGSVEKGKNVAETLIDDLKIDFKHKLNAIAADVSNVNHALNTAIQELRSTITEAHKKAENAVSQAFATLTSEVRALFAQGHKADLAALKTLVDGQEKEIDKIIRHDKSNGVKGLLKWMSSNKSTLEEIQRLVSPSPAPAVKPQGNTEDRTKLKNVSDKFREYSDIILDYIGGQARNPSAIVKPTEQSLQVGDIKDAFDRLIKYVAHHDDNKYTFDHISTSYLDALNASLLKLSPSHFHGFHNPLLLDALKSGMTKFTEQLSHAYVNKYSGQKPKDRWAFDGYQVDTRESKRINEFTEEGRKAARVFLSILRMMYENLYKLQDDCGGKWRGQKLCEDENDEKSLGGFLKRLGYKVAKNQASKDGELKLPLNEYKGENIYGTLKGPISGAATIPHITDCLSPKKSFNVLDILLCLTTHLHQYFRIGHITIVSSPRNPCSVYEMLVWCSGLEYNAIYDKLTTYCSEYDTKQDSDLKQRVSDAVHYGLPSLGNWSHNLLTTILGTGDASTYYASDYYNNSLRLGYPTSGADCLRTLVDIFRRLFPVFRFMYGQCGLGSRHHGWAGCQYGKNIPTTKWPCNVHSADKSKCQPKCEPNCQANDQPSCQPTSPLQCYLTDSLIGHLPHDVTSIGCKTVCNTCPKSMPGMPCITPMGFRGFSSSTRRGKELCNVLGKFLGNDYLTALFYVAAKPPSNLPEHFGFVKSLVSGIKLPLAPKHSNHTILADAFVKSASEQSIDLYKNTSDLTDALTKAYGSSVDDHQDKDHLPGLSNLSSLAMTTPFHYLTEDARNGALDDIDARRISLGTLAGQLSGFIGGSEEVKKAIVKGLHSNVNELEKRLQASCGGKGCNCNIKSFRDDLKNLQDTFKKYDDLETKINGLKKQKDIAEKSEAPVGTPSDSESEIERLTREIKQHKDTIFSQSSPLKDQITSVIDAVQSKITALDSKKKKVVDAQRQVNDLKKEIDAKQNNDVQLEDLKNKLNELEKKLNEAKNNFPEKESKSLDSHQSSKKSLGTLKELCDFAEKIDQKSDNTKNLLENLCTGLENFLGYHDGNYTGEGIVYSDLDRLCDGVMSFLHGVLQSLRDDPSVSTYSFISQKDLNKILEHMHRGDYGFRVCIDHVNRVLHDYDDELNKRTDNVNKSLSELSDHLGNKYVTQVNEKISEPLEKQLTAWRTTVQSLETEVNKIQTEKINVLDSSLRNTIMHEFVSVKSVVEHMRSVSLDPALMDQAKRVDDELVRQRWHVANAIHTESERVQSSLDTQFRNVEKNISNLKRTKIVHFDALNEAVRVAKEHVEEYHGEFDYKHKNAISRHFDDIKKYLEMFVNKTSENTTLQTKFKSANEMVTTLEENVKRDLNSLKGKIEEEMNRYVNKYVKEVQSKVNIIKGWVGENGISQKSGIIGSWEGIKAEITRIIAEIYNKEAKTEASKSDQVVISGNLGNIFNHVKWYAGLFSQQNFKSVVKGWITRIFKDNGIVKHWLGEYIKAGGNKGQLADKLNKSEKEFNDETIGSIAKHIRDKLDSDVITPATQKFKGKPGDDITSNLQYVRDACTTFAAELDEKLKDPSKGITASTISSNILDNVLNSAHTGNRELQEAVHLTLIALSSTATGVAKTLEKFTTPTQKNNFFNLGLNLQLAIGDVEKIKTALGDGKNGETGSRITKTLSAVGKQIKELHDNLDTATAVRRDTTVTPYSSADQPTPSDNLENKIKGILNLKVGPTSGDGSKIEKTFGEGDFMTQFNTANETLKSAVEQIRKQLDSLKHVPDFVDTQKGNAEGLMDRIREKIYILQLNIVSISGEVNKADVALDKAIEGLFSSLNSAYSMSKQAVQDLQTTLTDTTEQAFNKITIEVKILFANQHKADLTALKASLDTQIPKVKTIINEALRSGVRGLLQAMNCHKINLEEIKNVVTTSTSENSEKFRKACEHFQQYFTLVNKYLEGQSISQPKPKNVSTDSNLTKLSTIHSALQALLSHLSTQKHFDHQVPGMLQKLKTSVQALHSTAFANPAYPVLDAFPKSLERFVEQLERGYVNRYDGRTWNDTIEDKHCAKIFCTLTPMLLEGLVGLKGKCTDGGSWGKKQINLSIEDRYKTVNPLGAFLHGCGFLVSKLPDSHEGELRNKENCTGNTIGGLIAALTLSPTGNYNLLDIVHGVSTHVDKYNEVCHLETFTSTKIPCSIHDILIWFSGLPYNAVYSTLLRDGFTSLLQKPKPKTIQGSDEFEVELDDLNSYYIDAYPNKFTYKNIDTVLNHICSKSHDVLTTIAGTGDANTVYASDYCNNSFKFKYPTSGEDCLHTLLDMLRRLLPTLRYLYNQCRVKAEHYGWCDCKYGKGIPMAKSQCTEHPSDESTCRPNGQPSSQPECQPNTKVDCQPTSPLQSYLSDCLVGCLPHQLTSVGCKSVCLTCPRSKPGMPCLTPLGFRGFSGSTRTGRDLRDMISEFFNVDDLTCLFSLVPKPPATLPEHFAFTLSFVDGWDTNGRHHVLDKTRASITNRSIELYKDPNSLTNALRKAYGNTPGEHSKTHSNGNKVDLSTLSLTTSCNGTNHCVPYLSTLKNVLDSEYFKDLFRECDEFLKQIREPFSLTLLALWSLSLLYLLHIAVVRLDVLRIRSHLRSPSSHRIAAQSLLAAARVKALANVKYFSP</sequence>
<keyword evidence="5" id="KW-1185">Reference proteome</keyword>
<dbReference type="PANTHER" id="PTHR23159">
    <property type="entry name" value="CENTROSOMAL PROTEIN 2"/>
    <property type="match status" value="1"/>
</dbReference>
<dbReference type="PANTHER" id="PTHR23159:SF31">
    <property type="entry name" value="CENTROSOME-ASSOCIATED PROTEIN CEP250 ISOFORM X1"/>
    <property type="match status" value="1"/>
</dbReference>
<dbReference type="Proteomes" id="UP000236319">
    <property type="component" value="Unassembled WGS sequence"/>
</dbReference>
<keyword evidence="3" id="KW-1133">Transmembrane helix</keyword>